<comment type="caution">
    <text evidence="3">The sequence shown here is derived from an EMBL/GenBank/DDBJ whole genome shotgun (WGS) entry which is preliminary data.</text>
</comment>
<dbReference type="PANTHER" id="PTHR30486:SF6">
    <property type="entry name" value="TYPE IV PILUS RETRACTATION ATPASE PILT"/>
    <property type="match status" value="1"/>
</dbReference>
<gene>
    <name evidence="3" type="ORF">A9Q84_12570</name>
</gene>
<evidence type="ECO:0000313" key="4">
    <source>
        <dbReference type="Proteomes" id="UP000196531"/>
    </source>
</evidence>
<dbReference type="InterPro" id="IPR050921">
    <property type="entry name" value="T4SS_GSP_E_ATPase"/>
</dbReference>
<evidence type="ECO:0000259" key="2">
    <source>
        <dbReference type="Pfam" id="PF00437"/>
    </source>
</evidence>
<dbReference type="Pfam" id="PF00437">
    <property type="entry name" value="T2SSE"/>
    <property type="match status" value="1"/>
</dbReference>
<accession>A0A1Y5F8N6</accession>
<dbReference type="InterPro" id="IPR001482">
    <property type="entry name" value="T2SS/T4SS_dom"/>
</dbReference>
<name>A0A1Y5F8N6_9BACT</name>
<reference evidence="4" key="1">
    <citation type="journal article" date="2017" name="Proc. Natl. Acad. Sci. U.S.A.">
        <title>Simulation of Deepwater Horizon oil plume reveals substrate specialization within a complex community of hydrocarbon-degraders.</title>
        <authorList>
            <person name="Hu P."/>
            <person name="Dubinsky E.A."/>
            <person name="Probst A.J."/>
            <person name="Wang J."/>
            <person name="Sieber C.M.K."/>
            <person name="Tom L.M."/>
            <person name="Gardinali P."/>
            <person name="Banfield J.F."/>
            <person name="Atlas R.M."/>
            <person name="Andersen G.L."/>
        </authorList>
    </citation>
    <scope>NUCLEOTIDE SEQUENCE [LARGE SCALE GENOMIC DNA]</scope>
</reference>
<dbReference type="Proteomes" id="UP000196531">
    <property type="component" value="Unassembled WGS sequence"/>
</dbReference>
<dbReference type="EMBL" id="MAAO01000006">
    <property type="protein sequence ID" value="OUR97154.1"/>
    <property type="molecule type" value="Genomic_DNA"/>
</dbReference>
<dbReference type="AlphaFoldDB" id="A0A1Y5F8N6"/>
<dbReference type="PANTHER" id="PTHR30486">
    <property type="entry name" value="TWITCHING MOTILITY PROTEIN PILT"/>
    <property type="match status" value="1"/>
</dbReference>
<dbReference type="Gene3D" id="3.40.50.300">
    <property type="entry name" value="P-loop containing nucleotide triphosphate hydrolases"/>
    <property type="match status" value="1"/>
</dbReference>
<evidence type="ECO:0000313" key="3">
    <source>
        <dbReference type="EMBL" id="OUR97154.1"/>
    </source>
</evidence>
<comment type="similarity">
    <text evidence="1">Belongs to the GSP E family.</text>
</comment>
<dbReference type="GO" id="GO:0016887">
    <property type="term" value="F:ATP hydrolysis activity"/>
    <property type="evidence" value="ECO:0007669"/>
    <property type="project" value="InterPro"/>
</dbReference>
<dbReference type="SUPFAM" id="SSF52540">
    <property type="entry name" value="P-loop containing nucleoside triphosphate hydrolases"/>
    <property type="match status" value="1"/>
</dbReference>
<feature type="domain" description="Bacterial type II secretion system protein E" evidence="2">
    <location>
        <begin position="17"/>
        <end position="282"/>
    </location>
</feature>
<dbReference type="InterPro" id="IPR027417">
    <property type="entry name" value="P-loop_NTPase"/>
</dbReference>
<sequence>MNAENSVWKLINDLNSKKGITEIVINGPKNVFVERGGQFIQLNVALTKQDIYSFIDEVADFNKKVCNKNTPILDGNLPDGSRINAIVEPFSSGFPSISIRKYIRSITDFDSSPGIFGIEPKWVEFLKAAVSARLNIIISGGTGVGKTTFMNLLLKEISPAERIVTIEDTLELNISIPNLVRLEAGSKVESSDISIRDLVKNTLRMRPDRIILGEIRGGEFFDLLQAMNTGHDGSMTSLHANSAAECINRMETLFLMSGFDVPFQVVRRQMSTAIDLILQLSRDRDGNRILKTIQEVTGMEGTNILSQTLATHEDGKLSSTGISAKNMEKLHHMGALPIDFFNS</sequence>
<protein>
    <recommendedName>
        <fullName evidence="2">Bacterial type II secretion system protein E domain-containing protein</fullName>
    </recommendedName>
</protein>
<dbReference type="Gene3D" id="3.30.450.370">
    <property type="match status" value="1"/>
</dbReference>
<proteinExistence type="inferred from homology"/>
<dbReference type="CDD" id="cd01130">
    <property type="entry name" value="VirB11-like_ATPase"/>
    <property type="match status" value="1"/>
</dbReference>
<organism evidence="3 4">
    <name type="scientific">Halobacteriovorax marinus</name>
    <dbReference type="NCBI Taxonomy" id="97084"/>
    <lineage>
        <taxon>Bacteria</taxon>
        <taxon>Pseudomonadati</taxon>
        <taxon>Bdellovibrionota</taxon>
        <taxon>Bacteriovoracia</taxon>
        <taxon>Bacteriovoracales</taxon>
        <taxon>Halobacteriovoraceae</taxon>
        <taxon>Halobacteriovorax</taxon>
    </lineage>
</organism>
<evidence type="ECO:0000256" key="1">
    <source>
        <dbReference type="ARBA" id="ARBA00006611"/>
    </source>
</evidence>